<keyword evidence="4" id="KW-0808">Transferase</keyword>
<dbReference type="PANTHER" id="PTHR43547">
    <property type="entry name" value="TWO-COMPONENT HISTIDINE KINASE"/>
    <property type="match status" value="1"/>
</dbReference>
<dbReference type="GO" id="GO:0003700">
    <property type="term" value="F:DNA-binding transcription factor activity"/>
    <property type="evidence" value="ECO:0007669"/>
    <property type="project" value="InterPro"/>
</dbReference>
<dbReference type="InterPro" id="IPR036097">
    <property type="entry name" value="HisK_dim/P_sf"/>
</dbReference>
<evidence type="ECO:0000256" key="9">
    <source>
        <dbReference type="ARBA" id="ARBA00023015"/>
    </source>
</evidence>
<dbReference type="InterPro" id="IPR011006">
    <property type="entry name" value="CheY-like_superfamily"/>
</dbReference>
<dbReference type="SUPFAM" id="SSF46689">
    <property type="entry name" value="Homeodomain-like"/>
    <property type="match status" value="1"/>
</dbReference>
<sequence>MNMNRLFLRAALTLFNILFVFALCLAQDYSNLNFEVFNAKNGLPSEECNFVFQDSDNFLWIGSQEGLMRFDGYELINFKDLTKSDLSNINFTDAAEDQNKNLWFTTSNGFLFYNKKNDSVNLFTSADFPDLYLNGPFNSILCDNENSVWIGTDNGLYRYSQISGILKHYPGPNNTRCNCKELVKTESGDIWMSSWNQGIARYNKSKDNFEFHDIFESRKADFAKAINSLYAYKKNYLLAGQWETGLHILDISNPETPEIIKTFRHTTTQKTKNLIPGNIILSIRSDIYDNLWVGTPYGLGIIKDPLSESPQSSHIEASSHKNNLSNNVIRHIFKDKTDIMWLSTTGGGVNKTELINQKFETKKIPVIDPQKKSQSIHAFSIDNKERLLVGVKSLGFVVADKKQKKTKHFSKIDNYKSLQKFDINTVNCFAWDNDSNLWIGTRYRGLIKLNPESGETYVMNPRNKNKLFFSREVRSILHCKNNQLWVATENGVYHIKPAKDKSFFNFKVQSFRHIQGDSTTIPSNNISDLVMDNDGNIWVSTFQNGLARSTSPIAENNQKTAFKRYSWNDGSGLTTNHIISLFSDSKENIWIGSGDGLKKWDPVAHKFVSPIPENPMNGTIIYGIEEDANGSIWATSNTGVICLKKKGEEDYVLENYTSRDGLQGEVFIKGAIKKDKKGLFYIGGHNGYNIFNPLSIKTDNYIPSLHITSLNLSGKEINGSKITEDSTIIIKHNEKYISISFAALDFRNPQNIKYRYKLEGFDEHWQNAGANARNATYANLGPGKYTFIVKGSNSFGVWNPKPTKFHLEVLQAPYKTWWAFTFYILFLLGLVFAFTYLYFSGIKTKQALKIEHLEREKSEQINQFKLQFFTNLSHELLTPLSILKILSEKWEDLVVNKKDEVRNILGRNVSRLSQLIYQVLQFRKVETGNIKLNLHEVNLSSFTKEILDNYNLLAEEKNISLKTDLPHELWGWIDTEKLDISLNNILSNAFKYTSPGGEVSLNLEAFQREKHHWVSFQISDNGRGIPPEKIDTIFDRFYRIGNGGKEQEGAGIGLALTKNLIELHGGSIEVTSLPGSGTTFTIQLPFSKDFYEEIDIKKQQPIIDPQKIRVQSPKEDENLPKIQSQKDKKILLIEDDQDFLELITFELEKYFTVHTAPNGKEGIKAAKEKAVDLIVSDVMMPEMSGKEVCKLIKNDINTSHIPFILITAFQQDEERLEGYESGADSFLTKPITPILLLTRIESLLKKRNELKANFDSDEFLEPEKITIPSIDKKILEQAKEIVEQEMSNPDLSVKMMCEQLGLSNSMFYRKMKALLDMTPNEFIRSIRLRRAAQLLKDNSINVSEAAYSTGFNDLSYFGVCFKKEYGVTPTAYQKRTKREL</sequence>
<dbReference type="PROSITE" id="PS01124">
    <property type="entry name" value="HTH_ARAC_FAMILY_2"/>
    <property type="match status" value="1"/>
</dbReference>
<dbReference type="SUPFAM" id="SSF47384">
    <property type="entry name" value="Homodimeric domain of signal transducing histidine kinase"/>
    <property type="match status" value="1"/>
</dbReference>
<proteinExistence type="predicted"/>
<gene>
    <name evidence="17" type="ORF">DDZ16_02500</name>
</gene>
<dbReference type="Gene3D" id="1.10.10.60">
    <property type="entry name" value="Homeodomain-like"/>
    <property type="match status" value="1"/>
</dbReference>
<dbReference type="Gene3D" id="1.10.287.130">
    <property type="match status" value="1"/>
</dbReference>
<dbReference type="FunFam" id="3.30.565.10:FF:000037">
    <property type="entry name" value="Hybrid sensor histidine kinase/response regulator"/>
    <property type="match status" value="1"/>
</dbReference>
<evidence type="ECO:0000259" key="16">
    <source>
        <dbReference type="PROSITE" id="PS50110"/>
    </source>
</evidence>
<evidence type="ECO:0000256" key="10">
    <source>
        <dbReference type="ARBA" id="ARBA00023125"/>
    </source>
</evidence>
<dbReference type="PROSITE" id="PS00041">
    <property type="entry name" value="HTH_ARAC_FAMILY_1"/>
    <property type="match status" value="1"/>
</dbReference>
<dbReference type="InterPro" id="IPR003661">
    <property type="entry name" value="HisK_dim/P_dom"/>
</dbReference>
<dbReference type="EC" id="2.7.13.3" evidence="2"/>
<dbReference type="InterPro" id="IPR018060">
    <property type="entry name" value="HTH_AraC"/>
</dbReference>
<dbReference type="Pfam" id="PF07495">
    <property type="entry name" value="Y_Y_Y"/>
    <property type="match status" value="1"/>
</dbReference>
<dbReference type="PROSITE" id="PS50109">
    <property type="entry name" value="HIS_KIN"/>
    <property type="match status" value="1"/>
</dbReference>
<dbReference type="PROSITE" id="PS50110">
    <property type="entry name" value="RESPONSE_REGULATORY"/>
    <property type="match status" value="1"/>
</dbReference>
<dbReference type="CDD" id="cd00075">
    <property type="entry name" value="HATPase"/>
    <property type="match status" value="1"/>
</dbReference>
<evidence type="ECO:0000256" key="8">
    <source>
        <dbReference type="ARBA" id="ARBA00023012"/>
    </source>
</evidence>
<evidence type="ECO:0000256" key="5">
    <source>
        <dbReference type="ARBA" id="ARBA00022741"/>
    </source>
</evidence>
<evidence type="ECO:0000256" key="2">
    <source>
        <dbReference type="ARBA" id="ARBA00012438"/>
    </source>
</evidence>
<dbReference type="Proteomes" id="UP000244956">
    <property type="component" value="Unassembled WGS sequence"/>
</dbReference>
<keyword evidence="13" id="KW-1133">Transmembrane helix</keyword>
<dbReference type="SUPFAM" id="SSF63829">
    <property type="entry name" value="Calcium-dependent phosphotriesterase"/>
    <property type="match status" value="3"/>
</dbReference>
<dbReference type="InterPro" id="IPR001789">
    <property type="entry name" value="Sig_transdc_resp-reg_receiver"/>
</dbReference>
<dbReference type="Gene3D" id="2.60.40.10">
    <property type="entry name" value="Immunoglobulins"/>
    <property type="match status" value="1"/>
</dbReference>
<dbReference type="InterPro" id="IPR009057">
    <property type="entry name" value="Homeodomain-like_sf"/>
</dbReference>
<dbReference type="GO" id="GO:0000155">
    <property type="term" value="F:phosphorelay sensor kinase activity"/>
    <property type="evidence" value="ECO:0007669"/>
    <property type="project" value="InterPro"/>
</dbReference>
<keyword evidence="10" id="KW-0238">DNA-binding</keyword>
<dbReference type="Pfam" id="PF00512">
    <property type="entry name" value="HisKA"/>
    <property type="match status" value="1"/>
</dbReference>
<keyword evidence="3 12" id="KW-0597">Phosphoprotein</keyword>
<dbReference type="InterPro" id="IPR011123">
    <property type="entry name" value="Y_Y_Y"/>
</dbReference>
<evidence type="ECO:0000256" key="4">
    <source>
        <dbReference type="ARBA" id="ARBA00022679"/>
    </source>
</evidence>
<dbReference type="InterPro" id="IPR004358">
    <property type="entry name" value="Sig_transdc_His_kin-like_C"/>
</dbReference>
<dbReference type="SMART" id="SM00448">
    <property type="entry name" value="REC"/>
    <property type="match status" value="1"/>
</dbReference>
<evidence type="ECO:0000256" key="3">
    <source>
        <dbReference type="ARBA" id="ARBA00022553"/>
    </source>
</evidence>
<evidence type="ECO:0000256" key="12">
    <source>
        <dbReference type="PROSITE-ProRule" id="PRU00169"/>
    </source>
</evidence>
<dbReference type="Gene3D" id="3.30.565.10">
    <property type="entry name" value="Histidine kinase-like ATPase, C-terminal domain"/>
    <property type="match status" value="1"/>
</dbReference>
<dbReference type="InterPro" id="IPR013783">
    <property type="entry name" value="Ig-like_fold"/>
</dbReference>
<feature type="domain" description="HTH araC/xylS-type" evidence="14">
    <location>
        <begin position="1276"/>
        <end position="1375"/>
    </location>
</feature>
<dbReference type="Pfam" id="PF00072">
    <property type="entry name" value="Response_reg"/>
    <property type="match status" value="1"/>
</dbReference>
<dbReference type="InterPro" id="IPR015943">
    <property type="entry name" value="WD40/YVTN_repeat-like_dom_sf"/>
</dbReference>
<keyword evidence="9" id="KW-0805">Transcription regulation</keyword>
<reference evidence="17 18" key="1">
    <citation type="submission" date="2018-05" db="EMBL/GenBank/DDBJ databases">
        <title>Marinilabilia rubrum sp. nov., isolated from saltern sediment.</title>
        <authorList>
            <person name="Zhang R."/>
        </authorList>
    </citation>
    <scope>NUCLEOTIDE SEQUENCE [LARGE SCALE GENOMIC DNA]</scope>
    <source>
        <strain evidence="17 18">WTE16</strain>
    </source>
</reference>
<evidence type="ECO:0000256" key="11">
    <source>
        <dbReference type="ARBA" id="ARBA00023163"/>
    </source>
</evidence>
<feature type="domain" description="Response regulatory" evidence="16">
    <location>
        <begin position="1129"/>
        <end position="1244"/>
    </location>
</feature>
<dbReference type="InterPro" id="IPR003594">
    <property type="entry name" value="HATPase_dom"/>
</dbReference>
<dbReference type="Pfam" id="PF07494">
    <property type="entry name" value="Reg_prop"/>
    <property type="match status" value="2"/>
</dbReference>
<evidence type="ECO:0000259" key="14">
    <source>
        <dbReference type="PROSITE" id="PS01124"/>
    </source>
</evidence>
<dbReference type="InterPro" id="IPR011110">
    <property type="entry name" value="Reg_prop"/>
</dbReference>
<keyword evidence="11" id="KW-0804">Transcription</keyword>
<keyword evidence="7" id="KW-0067">ATP-binding</keyword>
<evidence type="ECO:0000259" key="15">
    <source>
        <dbReference type="PROSITE" id="PS50109"/>
    </source>
</evidence>
<evidence type="ECO:0000313" key="18">
    <source>
        <dbReference type="Proteomes" id="UP000244956"/>
    </source>
</evidence>
<evidence type="ECO:0000256" key="7">
    <source>
        <dbReference type="ARBA" id="ARBA00022840"/>
    </source>
</evidence>
<dbReference type="InterPro" id="IPR005467">
    <property type="entry name" value="His_kinase_dom"/>
</dbReference>
<dbReference type="Pfam" id="PF02518">
    <property type="entry name" value="HATPase_c"/>
    <property type="match status" value="1"/>
</dbReference>
<dbReference type="InterPro" id="IPR036890">
    <property type="entry name" value="HATPase_C_sf"/>
</dbReference>
<keyword evidence="18" id="KW-1185">Reference proteome</keyword>
<keyword evidence="13" id="KW-0812">Transmembrane</keyword>
<evidence type="ECO:0000256" key="13">
    <source>
        <dbReference type="SAM" id="Phobius"/>
    </source>
</evidence>
<feature type="domain" description="Histidine kinase" evidence="15">
    <location>
        <begin position="871"/>
        <end position="1088"/>
    </location>
</feature>
<evidence type="ECO:0000256" key="6">
    <source>
        <dbReference type="ARBA" id="ARBA00022777"/>
    </source>
</evidence>
<keyword evidence="5" id="KW-0547">Nucleotide-binding</keyword>
<feature type="transmembrane region" description="Helical" evidence="13">
    <location>
        <begin position="817"/>
        <end position="839"/>
    </location>
</feature>
<protein>
    <recommendedName>
        <fullName evidence="2">histidine kinase</fullName>
        <ecNumber evidence="2">2.7.13.3</ecNumber>
    </recommendedName>
</protein>
<dbReference type="Gene3D" id="2.130.10.10">
    <property type="entry name" value="YVTN repeat-like/Quinoprotein amine dehydrogenase"/>
    <property type="match status" value="2"/>
</dbReference>
<dbReference type="Pfam" id="PF12833">
    <property type="entry name" value="HTH_18"/>
    <property type="match status" value="1"/>
</dbReference>
<comment type="caution">
    <text evidence="17">The sequence shown here is derived from an EMBL/GenBank/DDBJ whole genome shotgun (WGS) entry which is preliminary data.</text>
</comment>
<dbReference type="SMART" id="SM00387">
    <property type="entry name" value="HATPase_c"/>
    <property type="match status" value="1"/>
</dbReference>
<organism evidence="17 18">
    <name type="scientific">Marinilabilia rubra</name>
    <dbReference type="NCBI Taxonomy" id="2162893"/>
    <lineage>
        <taxon>Bacteria</taxon>
        <taxon>Pseudomonadati</taxon>
        <taxon>Bacteroidota</taxon>
        <taxon>Bacteroidia</taxon>
        <taxon>Marinilabiliales</taxon>
        <taxon>Marinilabiliaceae</taxon>
        <taxon>Marinilabilia</taxon>
    </lineage>
</organism>
<dbReference type="Gene3D" id="3.40.50.2300">
    <property type="match status" value="1"/>
</dbReference>
<name>A0A2U2BE71_9BACT</name>
<dbReference type="EMBL" id="QEWP01000001">
    <property type="protein sequence ID" value="PWE01375.1"/>
    <property type="molecule type" value="Genomic_DNA"/>
</dbReference>
<dbReference type="GO" id="GO:0005524">
    <property type="term" value="F:ATP binding"/>
    <property type="evidence" value="ECO:0007669"/>
    <property type="project" value="UniProtKB-KW"/>
</dbReference>
<dbReference type="CDD" id="cd00082">
    <property type="entry name" value="HisKA"/>
    <property type="match status" value="1"/>
</dbReference>
<comment type="catalytic activity">
    <reaction evidence="1">
        <text>ATP + protein L-histidine = ADP + protein N-phospho-L-histidine.</text>
        <dbReference type="EC" id="2.7.13.3"/>
    </reaction>
</comment>
<dbReference type="PRINTS" id="PR00344">
    <property type="entry name" value="BCTRLSENSOR"/>
</dbReference>
<accession>A0A2U2BE71</accession>
<dbReference type="SUPFAM" id="SSF52172">
    <property type="entry name" value="CheY-like"/>
    <property type="match status" value="1"/>
</dbReference>
<evidence type="ECO:0000256" key="1">
    <source>
        <dbReference type="ARBA" id="ARBA00000085"/>
    </source>
</evidence>
<dbReference type="PANTHER" id="PTHR43547:SF2">
    <property type="entry name" value="HYBRID SIGNAL TRANSDUCTION HISTIDINE KINASE C"/>
    <property type="match status" value="1"/>
</dbReference>
<dbReference type="InterPro" id="IPR018062">
    <property type="entry name" value="HTH_AraC-typ_CS"/>
</dbReference>
<dbReference type="SMART" id="SM00388">
    <property type="entry name" value="HisKA"/>
    <property type="match status" value="1"/>
</dbReference>
<evidence type="ECO:0000313" key="17">
    <source>
        <dbReference type="EMBL" id="PWE01375.1"/>
    </source>
</evidence>
<keyword evidence="6" id="KW-0418">Kinase</keyword>
<dbReference type="SMART" id="SM00342">
    <property type="entry name" value="HTH_ARAC"/>
    <property type="match status" value="1"/>
</dbReference>
<feature type="modified residue" description="4-aspartylphosphate" evidence="12">
    <location>
        <position position="1177"/>
    </location>
</feature>
<dbReference type="GO" id="GO:0043565">
    <property type="term" value="F:sequence-specific DNA binding"/>
    <property type="evidence" value="ECO:0007669"/>
    <property type="project" value="InterPro"/>
</dbReference>
<keyword evidence="13" id="KW-0472">Membrane</keyword>
<dbReference type="SUPFAM" id="SSF55874">
    <property type="entry name" value="ATPase domain of HSP90 chaperone/DNA topoisomerase II/histidine kinase"/>
    <property type="match status" value="1"/>
</dbReference>
<keyword evidence="8" id="KW-0902">Two-component regulatory system</keyword>